<feature type="domain" description="Bacterial DNA polymerase III alpha subunit NTPase" evidence="5">
    <location>
        <begin position="1"/>
        <end position="150"/>
    </location>
</feature>
<keyword evidence="2" id="KW-0548">Nucleotidyltransferase</keyword>
<gene>
    <name evidence="7" type="ORF">S01H1_39265</name>
</gene>
<evidence type="ECO:0000256" key="1">
    <source>
        <dbReference type="ARBA" id="ARBA00022679"/>
    </source>
</evidence>
<dbReference type="PANTHER" id="PTHR32294:SF0">
    <property type="entry name" value="DNA POLYMERASE III SUBUNIT ALPHA"/>
    <property type="match status" value="1"/>
</dbReference>
<feature type="non-terminal residue" evidence="7">
    <location>
        <position position="268"/>
    </location>
</feature>
<dbReference type="Pfam" id="PF17657">
    <property type="entry name" value="DNA_pol3_finger"/>
    <property type="match status" value="1"/>
</dbReference>
<dbReference type="GO" id="GO:0008408">
    <property type="term" value="F:3'-5' exonuclease activity"/>
    <property type="evidence" value="ECO:0007669"/>
    <property type="project" value="InterPro"/>
</dbReference>
<protein>
    <submittedName>
        <fullName evidence="7">Uncharacterized protein</fullName>
    </submittedName>
</protein>
<name>X0V0M0_9ZZZZ</name>
<evidence type="ECO:0000313" key="7">
    <source>
        <dbReference type="EMBL" id="GAG11635.1"/>
    </source>
</evidence>
<comment type="caution">
    <text evidence="7">The sequence shown here is derived from an EMBL/GenBank/DDBJ whole genome shotgun (WGS) entry which is preliminary data.</text>
</comment>
<keyword evidence="1" id="KW-0808">Transferase</keyword>
<proteinExistence type="predicted"/>
<dbReference type="InterPro" id="IPR040982">
    <property type="entry name" value="DNA_pol3_finger"/>
</dbReference>
<evidence type="ECO:0000259" key="5">
    <source>
        <dbReference type="Pfam" id="PF07733"/>
    </source>
</evidence>
<dbReference type="Pfam" id="PF07733">
    <property type="entry name" value="DNA_pol3_alpha"/>
    <property type="match status" value="1"/>
</dbReference>
<keyword evidence="4" id="KW-0239">DNA-directed DNA polymerase</keyword>
<sequence length="268" mass="29873">DEVIRYVAEKYGHDRVAQIITFGTMGAKAAIRDVGRALGMTYSDVDRVARLIPNVLHMTIERALEDSPELASIYEMDEQVRRLVDTARRLEGIARHASTHAAGVVISRDPLVDHVPLQKPSRGDESSIPMTQFAMDQVAEIGLLKMDFLGLVNLTVLGRAVEIIREAWGQEIDLLNLPDGDPQTFEMLSKGETFGVFQLESAGMRRHIQELKPTAIGELAAMVALYRPGPMQHIPAYCRAKHGLEETRYPHPDLADILDETYGVITYQ</sequence>
<keyword evidence="3" id="KW-0235">DNA replication</keyword>
<dbReference type="AlphaFoldDB" id="X0V0M0"/>
<dbReference type="GO" id="GO:0003887">
    <property type="term" value="F:DNA-directed DNA polymerase activity"/>
    <property type="evidence" value="ECO:0007669"/>
    <property type="project" value="UniProtKB-KW"/>
</dbReference>
<dbReference type="Gene3D" id="1.10.10.1600">
    <property type="entry name" value="Bacterial DNA polymerase III alpha subunit, thumb domain"/>
    <property type="match status" value="1"/>
</dbReference>
<feature type="non-terminal residue" evidence="7">
    <location>
        <position position="1"/>
    </location>
</feature>
<dbReference type="EMBL" id="BARS01024768">
    <property type="protein sequence ID" value="GAG11635.1"/>
    <property type="molecule type" value="Genomic_DNA"/>
</dbReference>
<feature type="domain" description="DNA polymerase III alpha subunit finger" evidence="6">
    <location>
        <begin position="153"/>
        <end position="268"/>
    </location>
</feature>
<dbReference type="PANTHER" id="PTHR32294">
    <property type="entry name" value="DNA POLYMERASE III SUBUNIT ALPHA"/>
    <property type="match status" value="1"/>
</dbReference>
<evidence type="ECO:0000256" key="4">
    <source>
        <dbReference type="ARBA" id="ARBA00022932"/>
    </source>
</evidence>
<accession>X0V0M0</accession>
<evidence type="ECO:0000256" key="3">
    <source>
        <dbReference type="ARBA" id="ARBA00022705"/>
    </source>
</evidence>
<dbReference type="InterPro" id="IPR011708">
    <property type="entry name" value="DNA_pol3_alpha_NTPase_dom"/>
</dbReference>
<evidence type="ECO:0000256" key="2">
    <source>
        <dbReference type="ARBA" id="ARBA00022695"/>
    </source>
</evidence>
<dbReference type="GO" id="GO:0006260">
    <property type="term" value="P:DNA replication"/>
    <property type="evidence" value="ECO:0007669"/>
    <property type="project" value="UniProtKB-KW"/>
</dbReference>
<evidence type="ECO:0000259" key="6">
    <source>
        <dbReference type="Pfam" id="PF17657"/>
    </source>
</evidence>
<reference evidence="7" key="1">
    <citation type="journal article" date="2014" name="Front. Microbiol.">
        <title>High frequency of phylogenetically diverse reductive dehalogenase-homologous genes in deep subseafloor sedimentary metagenomes.</title>
        <authorList>
            <person name="Kawai M."/>
            <person name="Futagami T."/>
            <person name="Toyoda A."/>
            <person name="Takaki Y."/>
            <person name="Nishi S."/>
            <person name="Hori S."/>
            <person name="Arai W."/>
            <person name="Tsubouchi T."/>
            <person name="Morono Y."/>
            <person name="Uchiyama I."/>
            <person name="Ito T."/>
            <person name="Fujiyama A."/>
            <person name="Inagaki F."/>
            <person name="Takami H."/>
        </authorList>
    </citation>
    <scope>NUCLEOTIDE SEQUENCE</scope>
    <source>
        <strain evidence="7">Expedition CK06-06</strain>
    </source>
</reference>
<organism evidence="7">
    <name type="scientific">marine sediment metagenome</name>
    <dbReference type="NCBI Taxonomy" id="412755"/>
    <lineage>
        <taxon>unclassified sequences</taxon>
        <taxon>metagenomes</taxon>
        <taxon>ecological metagenomes</taxon>
    </lineage>
</organism>
<dbReference type="InterPro" id="IPR004805">
    <property type="entry name" value="DnaE2/DnaE/PolC"/>
</dbReference>
<dbReference type="InterPro" id="IPR041931">
    <property type="entry name" value="DNA_pol3_alpha_thumb_dom"/>
</dbReference>